<dbReference type="GO" id="GO:0046872">
    <property type="term" value="F:metal ion binding"/>
    <property type="evidence" value="ECO:0007669"/>
    <property type="project" value="UniProtKB-KW"/>
</dbReference>
<keyword evidence="3" id="KW-0460">Magnesium</keyword>
<name>X1BTC9_9ZZZZ</name>
<evidence type="ECO:0000256" key="4">
    <source>
        <dbReference type="ARBA" id="ARBA00023239"/>
    </source>
</evidence>
<organism evidence="6">
    <name type="scientific">marine sediment metagenome</name>
    <dbReference type="NCBI Taxonomy" id="412755"/>
    <lineage>
        <taxon>unclassified sequences</taxon>
        <taxon>metagenomes</taxon>
        <taxon>ecological metagenomes</taxon>
    </lineage>
</organism>
<dbReference type="Pfam" id="PF00425">
    <property type="entry name" value="Chorismate_bind"/>
    <property type="match status" value="1"/>
</dbReference>
<proteinExistence type="predicted"/>
<accession>X1BTC9</accession>
<dbReference type="Gene3D" id="3.60.120.10">
    <property type="entry name" value="Anthranilate synthase"/>
    <property type="match status" value="1"/>
</dbReference>
<evidence type="ECO:0000313" key="6">
    <source>
        <dbReference type="EMBL" id="GAG98335.1"/>
    </source>
</evidence>
<evidence type="ECO:0000259" key="5">
    <source>
        <dbReference type="Pfam" id="PF00425"/>
    </source>
</evidence>
<dbReference type="PANTHER" id="PTHR11236:SF48">
    <property type="entry name" value="ISOCHORISMATE SYNTHASE MENF"/>
    <property type="match status" value="1"/>
</dbReference>
<dbReference type="AlphaFoldDB" id="X1BTC9"/>
<dbReference type="GO" id="GO:0016829">
    <property type="term" value="F:lyase activity"/>
    <property type="evidence" value="ECO:0007669"/>
    <property type="project" value="UniProtKB-KW"/>
</dbReference>
<dbReference type="InterPro" id="IPR005801">
    <property type="entry name" value="ADC_synthase"/>
</dbReference>
<keyword evidence="2" id="KW-0479">Metal-binding</keyword>
<evidence type="ECO:0000256" key="2">
    <source>
        <dbReference type="ARBA" id="ARBA00022723"/>
    </source>
</evidence>
<dbReference type="InterPro" id="IPR019999">
    <property type="entry name" value="Anth_synth_I-like"/>
</dbReference>
<dbReference type="EMBL" id="BART01029199">
    <property type="protein sequence ID" value="GAG98335.1"/>
    <property type="molecule type" value="Genomic_DNA"/>
</dbReference>
<dbReference type="PANTHER" id="PTHR11236">
    <property type="entry name" value="AMINOBENZOATE/ANTHRANILATE SYNTHASE"/>
    <property type="match status" value="1"/>
</dbReference>
<dbReference type="SUPFAM" id="SSF56322">
    <property type="entry name" value="ADC synthase"/>
    <property type="match status" value="1"/>
</dbReference>
<evidence type="ECO:0000256" key="3">
    <source>
        <dbReference type="ARBA" id="ARBA00022842"/>
    </source>
</evidence>
<comment type="cofactor">
    <cofactor evidence="1">
        <name>Mg(2+)</name>
        <dbReference type="ChEBI" id="CHEBI:18420"/>
    </cofactor>
</comment>
<dbReference type="GO" id="GO:0000162">
    <property type="term" value="P:L-tryptophan biosynthetic process"/>
    <property type="evidence" value="ECO:0007669"/>
    <property type="project" value="TreeGrafter"/>
</dbReference>
<feature type="non-terminal residue" evidence="6">
    <location>
        <position position="1"/>
    </location>
</feature>
<sequence length="268" mass="30475">EIMLYLTDLAVVFDHLLNRMKIISTMKIESKISAGKAYDISVGNIENLEKKIKQNNGNNFRSSFDSAAIDNSTVGLNLKSNFEKEKFLEGVKRVKKYITEGEAFQVVLSQRFYTDKFSDSFSIYRGLRTINPSPYMYYFNFGEFKIIGASPEPLIKINGRKILTCPIAGTRRRGQTPKEDRALASDLLCDRKEKAEHNMLVDLSRNDLGRVCKYNSVKIKKYMSVERYSHVMHLVSRVEGVLDKNNSIYDALKSVFPAGTLSGAPKIR</sequence>
<comment type="caution">
    <text evidence="6">The sequence shown here is derived from an EMBL/GenBank/DDBJ whole genome shotgun (WGS) entry which is preliminary data.</text>
</comment>
<dbReference type="InterPro" id="IPR015890">
    <property type="entry name" value="Chorismate_C"/>
</dbReference>
<gene>
    <name evidence="6" type="ORF">S01H4_51304</name>
</gene>
<feature type="non-terminal residue" evidence="6">
    <location>
        <position position="268"/>
    </location>
</feature>
<evidence type="ECO:0000256" key="1">
    <source>
        <dbReference type="ARBA" id="ARBA00001946"/>
    </source>
</evidence>
<dbReference type="PRINTS" id="PR00095">
    <property type="entry name" value="ANTSNTHASEI"/>
</dbReference>
<reference evidence="6" key="1">
    <citation type="journal article" date="2014" name="Front. Microbiol.">
        <title>High frequency of phylogenetically diverse reductive dehalogenase-homologous genes in deep subseafloor sedimentary metagenomes.</title>
        <authorList>
            <person name="Kawai M."/>
            <person name="Futagami T."/>
            <person name="Toyoda A."/>
            <person name="Takaki Y."/>
            <person name="Nishi S."/>
            <person name="Hori S."/>
            <person name="Arai W."/>
            <person name="Tsubouchi T."/>
            <person name="Morono Y."/>
            <person name="Uchiyama I."/>
            <person name="Ito T."/>
            <person name="Fujiyama A."/>
            <person name="Inagaki F."/>
            <person name="Takami H."/>
        </authorList>
    </citation>
    <scope>NUCLEOTIDE SEQUENCE</scope>
    <source>
        <strain evidence="6">Expedition CK06-06</strain>
    </source>
</reference>
<protein>
    <recommendedName>
        <fullName evidence="5">Chorismate-utilising enzyme C-terminal domain-containing protein</fullName>
    </recommendedName>
</protein>
<keyword evidence="4" id="KW-0456">Lyase</keyword>
<feature type="domain" description="Chorismate-utilising enzyme C-terminal" evidence="5">
    <location>
        <begin position="84"/>
        <end position="268"/>
    </location>
</feature>